<dbReference type="EMBL" id="CP036271">
    <property type="protein sequence ID" value="QDT53209.1"/>
    <property type="molecule type" value="Genomic_DNA"/>
</dbReference>
<dbReference type="InterPro" id="IPR051125">
    <property type="entry name" value="ABC-4/HrtB_transporter"/>
</dbReference>
<protein>
    <submittedName>
        <fullName evidence="9">ABC transporter permease YtrF</fullName>
    </submittedName>
</protein>
<evidence type="ECO:0000256" key="2">
    <source>
        <dbReference type="ARBA" id="ARBA00022475"/>
    </source>
</evidence>
<feature type="transmembrane region" description="Helical" evidence="6">
    <location>
        <begin position="323"/>
        <end position="346"/>
    </location>
</feature>
<evidence type="ECO:0000313" key="9">
    <source>
        <dbReference type="EMBL" id="QDT53209.1"/>
    </source>
</evidence>
<evidence type="ECO:0000256" key="5">
    <source>
        <dbReference type="ARBA" id="ARBA00023136"/>
    </source>
</evidence>
<sequence>MNLFSIAFKSLRQRSLSSLLTALSVALGVALMVAVLIINGVISNMFNQTGTGYDLVIGPRGSHFQLILSTIYRIDRPIENLPWRFYQEILKRPEVEKAIPIALGDETEVGQFPIVGTTTEYLTTPYGGDGKRFRMMGDGRVMSGAWEAVIGSEVARKNNWGVGDEFRMIHGGQDDHVHDERFKITGVLDVTNTPNDRSVFVNLEGFLSLGGHEKPLVEAIQSESAFFGDDLAILQQKYAKELAAEADARARGVHYHPGGVVPDVQRQITSIVVICKGGDDLPQRGANAMSLQTFLRKGYRADAANPVMVMRRLMDGLLANVRLAVIVLTALIIAVSGIGIFVSIYNSMADRRREIGIMRALGARRQTVFSIVLVESLLLCVGGGLLGILLGHGLVVLGGPLVAARSGLVINPAYFDPMEFVIVPIMVAMATLVGFLPALTAYRTDVAEALSN</sequence>
<dbReference type="OrthoDB" id="9784014at2"/>
<keyword evidence="10" id="KW-1185">Reference proteome</keyword>
<dbReference type="InParanoid" id="A0A517SAR2"/>
<dbReference type="PANTHER" id="PTHR43738:SF2">
    <property type="entry name" value="ABC TRANSPORTER PERMEASE"/>
    <property type="match status" value="1"/>
</dbReference>
<dbReference type="GO" id="GO:0005886">
    <property type="term" value="C:plasma membrane"/>
    <property type="evidence" value="ECO:0007669"/>
    <property type="project" value="UniProtKB-SubCell"/>
</dbReference>
<evidence type="ECO:0000259" key="7">
    <source>
        <dbReference type="Pfam" id="PF02687"/>
    </source>
</evidence>
<evidence type="ECO:0000256" key="4">
    <source>
        <dbReference type="ARBA" id="ARBA00022989"/>
    </source>
</evidence>
<evidence type="ECO:0000259" key="8">
    <source>
        <dbReference type="Pfam" id="PF12704"/>
    </source>
</evidence>
<keyword evidence="4 6" id="KW-1133">Transmembrane helix</keyword>
<feature type="transmembrane region" description="Helical" evidence="6">
    <location>
        <begin position="421"/>
        <end position="442"/>
    </location>
</feature>
<dbReference type="InterPro" id="IPR025857">
    <property type="entry name" value="MacB_PCD"/>
</dbReference>
<evidence type="ECO:0000256" key="1">
    <source>
        <dbReference type="ARBA" id="ARBA00004651"/>
    </source>
</evidence>
<dbReference type="Pfam" id="PF12704">
    <property type="entry name" value="MacB_PCD"/>
    <property type="match status" value="1"/>
</dbReference>
<keyword evidence="3 6" id="KW-0812">Transmembrane</keyword>
<dbReference type="InterPro" id="IPR003838">
    <property type="entry name" value="ABC3_permease_C"/>
</dbReference>
<gene>
    <name evidence="9" type="primary">ytrF_3</name>
    <name evidence="9" type="ORF">Pan44_12250</name>
</gene>
<keyword evidence="2" id="KW-1003">Cell membrane</keyword>
<proteinExistence type="predicted"/>
<evidence type="ECO:0000256" key="6">
    <source>
        <dbReference type="SAM" id="Phobius"/>
    </source>
</evidence>
<dbReference type="Pfam" id="PF02687">
    <property type="entry name" value="FtsX"/>
    <property type="match status" value="1"/>
</dbReference>
<evidence type="ECO:0000313" key="10">
    <source>
        <dbReference type="Proteomes" id="UP000315700"/>
    </source>
</evidence>
<feature type="transmembrane region" description="Helical" evidence="6">
    <location>
        <begin position="367"/>
        <end position="390"/>
    </location>
</feature>
<evidence type="ECO:0000256" key="3">
    <source>
        <dbReference type="ARBA" id="ARBA00022692"/>
    </source>
</evidence>
<dbReference type="Proteomes" id="UP000315700">
    <property type="component" value="Chromosome"/>
</dbReference>
<feature type="transmembrane region" description="Helical" evidence="6">
    <location>
        <begin position="20"/>
        <end position="42"/>
    </location>
</feature>
<comment type="subcellular location">
    <subcellularLocation>
        <location evidence="1">Cell membrane</location>
        <topology evidence="1">Multi-pass membrane protein</topology>
    </subcellularLocation>
</comment>
<dbReference type="KEGG" id="ccos:Pan44_12250"/>
<accession>A0A517SAR2</accession>
<dbReference type="AlphaFoldDB" id="A0A517SAR2"/>
<dbReference type="PANTHER" id="PTHR43738">
    <property type="entry name" value="ABC TRANSPORTER, MEMBRANE PROTEIN"/>
    <property type="match status" value="1"/>
</dbReference>
<organism evidence="9 10">
    <name type="scientific">Caulifigura coniformis</name>
    <dbReference type="NCBI Taxonomy" id="2527983"/>
    <lineage>
        <taxon>Bacteria</taxon>
        <taxon>Pseudomonadati</taxon>
        <taxon>Planctomycetota</taxon>
        <taxon>Planctomycetia</taxon>
        <taxon>Planctomycetales</taxon>
        <taxon>Planctomycetaceae</taxon>
        <taxon>Caulifigura</taxon>
    </lineage>
</organism>
<feature type="domain" description="ABC3 transporter permease C-terminal" evidence="7">
    <location>
        <begin position="327"/>
        <end position="443"/>
    </location>
</feature>
<reference evidence="9 10" key="1">
    <citation type="submission" date="2019-02" db="EMBL/GenBank/DDBJ databases">
        <title>Deep-cultivation of Planctomycetes and their phenomic and genomic characterization uncovers novel biology.</title>
        <authorList>
            <person name="Wiegand S."/>
            <person name="Jogler M."/>
            <person name="Boedeker C."/>
            <person name="Pinto D."/>
            <person name="Vollmers J."/>
            <person name="Rivas-Marin E."/>
            <person name="Kohn T."/>
            <person name="Peeters S.H."/>
            <person name="Heuer A."/>
            <person name="Rast P."/>
            <person name="Oberbeckmann S."/>
            <person name="Bunk B."/>
            <person name="Jeske O."/>
            <person name="Meyerdierks A."/>
            <person name="Storesund J.E."/>
            <person name="Kallscheuer N."/>
            <person name="Luecker S."/>
            <person name="Lage O.M."/>
            <person name="Pohl T."/>
            <person name="Merkel B.J."/>
            <person name="Hornburger P."/>
            <person name="Mueller R.-W."/>
            <person name="Bruemmer F."/>
            <person name="Labrenz M."/>
            <person name="Spormann A.M."/>
            <person name="Op den Camp H."/>
            <person name="Overmann J."/>
            <person name="Amann R."/>
            <person name="Jetten M.S.M."/>
            <person name="Mascher T."/>
            <person name="Medema M.H."/>
            <person name="Devos D.P."/>
            <person name="Kaster A.-K."/>
            <person name="Ovreas L."/>
            <person name="Rohde M."/>
            <person name="Galperin M.Y."/>
            <person name="Jogler C."/>
        </authorList>
    </citation>
    <scope>NUCLEOTIDE SEQUENCE [LARGE SCALE GENOMIC DNA]</scope>
    <source>
        <strain evidence="9 10">Pan44</strain>
    </source>
</reference>
<dbReference type="RefSeq" id="WP_145028231.1">
    <property type="nucleotide sequence ID" value="NZ_CP036271.1"/>
</dbReference>
<name>A0A517SAR2_9PLAN</name>
<keyword evidence="5 6" id="KW-0472">Membrane</keyword>
<feature type="domain" description="MacB-like periplasmic core" evidence="8">
    <location>
        <begin position="18"/>
        <end position="206"/>
    </location>
</feature>